<evidence type="ECO:0000256" key="2">
    <source>
        <dbReference type="ARBA" id="ARBA00022692"/>
    </source>
</evidence>
<protein>
    <submittedName>
        <fullName evidence="6">Uncharacterized membrane protein YkvA, DUF1232 family</fullName>
    </submittedName>
</protein>
<dbReference type="Pfam" id="PF06803">
    <property type="entry name" value="DUF1232"/>
    <property type="match status" value="1"/>
</dbReference>
<dbReference type="InterPro" id="IPR010652">
    <property type="entry name" value="DUF1232"/>
</dbReference>
<dbReference type="RefSeq" id="WP_190014253.1">
    <property type="nucleotide sequence ID" value="NZ_FQZV01000013.1"/>
</dbReference>
<sequence>MEQNKVEILQTIKRLPAYTKLLYHLYRDPAMTKTQKVLLYGTLGYMISPIELVPSIVPVLGQIDDLIIILTVLKKVLQMSDEEKANHLLLEHGLSFEMIDEDIAISKETARRFVAGAGKVLGRTLIFAGKATFYLGKGIMCGVKKI</sequence>
<keyword evidence="3" id="KW-1133">Transmembrane helix</keyword>
<gene>
    <name evidence="6" type="ORF">SAMN02745975_01223</name>
</gene>
<organism evidence="6 7">
    <name type="scientific">Geosporobacter subterraneus DSM 17957</name>
    <dbReference type="NCBI Taxonomy" id="1121919"/>
    <lineage>
        <taxon>Bacteria</taxon>
        <taxon>Bacillati</taxon>
        <taxon>Bacillota</taxon>
        <taxon>Clostridia</taxon>
        <taxon>Peptostreptococcales</taxon>
        <taxon>Thermotaleaceae</taxon>
        <taxon>Geosporobacter</taxon>
    </lineage>
</organism>
<keyword evidence="2" id="KW-0812">Transmembrane</keyword>
<evidence type="ECO:0000259" key="5">
    <source>
        <dbReference type="Pfam" id="PF06803"/>
    </source>
</evidence>
<dbReference type="AlphaFoldDB" id="A0A1M6G9P6"/>
<evidence type="ECO:0000256" key="4">
    <source>
        <dbReference type="ARBA" id="ARBA00023136"/>
    </source>
</evidence>
<proteinExistence type="predicted"/>
<keyword evidence="7" id="KW-1185">Reference proteome</keyword>
<evidence type="ECO:0000256" key="3">
    <source>
        <dbReference type="ARBA" id="ARBA00022989"/>
    </source>
</evidence>
<reference evidence="7" key="1">
    <citation type="submission" date="2016-11" db="EMBL/GenBank/DDBJ databases">
        <authorList>
            <person name="Varghese N."/>
            <person name="Submissions S."/>
        </authorList>
    </citation>
    <scope>NUCLEOTIDE SEQUENCE [LARGE SCALE GENOMIC DNA]</scope>
    <source>
        <strain evidence="7">DSM 17957</strain>
    </source>
</reference>
<accession>A0A1M6G9P6</accession>
<name>A0A1M6G9P6_9FIRM</name>
<dbReference type="Proteomes" id="UP000184536">
    <property type="component" value="Unassembled WGS sequence"/>
</dbReference>
<comment type="subcellular location">
    <subcellularLocation>
        <location evidence="1">Endomembrane system</location>
        <topology evidence="1">Multi-pass membrane protein</topology>
    </subcellularLocation>
</comment>
<evidence type="ECO:0000256" key="1">
    <source>
        <dbReference type="ARBA" id="ARBA00004127"/>
    </source>
</evidence>
<evidence type="ECO:0000313" key="7">
    <source>
        <dbReference type="Proteomes" id="UP000184536"/>
    </source>
</evidence>
<dbReference type="EMBL" id="FQZV01000013">
    <property type="protein sequence ID" value="SHJ06604.1"/>
    <property type="molecule type" value="Genomic_DNA"/>
</dbReference>
<feature type="domain" description="DUF1232" evidence="5">
    <location>
        <begin position="36"/>
        <end position="70"/>
    </location>
</feature>
<dbReference type="STRING" id="1121919.SAMN02745975_01223"/>
<evidence type="ECO:0000313" key="6">
    <source>
        <dbReference type="EMBL" id="SHJ06604.1"/>
    </source>
</evidence>
<dbReference type="GO" id="GO:0012505">
    <property type="term" value="C:endomembrane system"/>
    <property type="evidence" value="ECO:0007669"/>
    <property type="project" value="UniProtKB-SubCell"/>
</dbReference>
<keyword evidence="4" id="KW-0472">Membrane</keyword>